<feature type="region of interest" description="Disordered" evidence="1">
    <location>
        <begin position="1"/>
        <end position="68"/>
    </location>
</feature>
<feature type="compositionally biased region" description="Basic and acidic residues" evidence="1">
    <location>
        <begin position="33"/>
        <end position="56"/>
    </location>
</feature>
<evidence type="ECO:0000256" key="1">
    <source>
        <dbReference type="SAM" id="MobiDB-lite"/>
    </source>
</evidence>
<evidence type="ECO:0000313" key="2">
    <source>
        <dbReference type="EMBL" id="KAA6375103.1"/>
    </source>
</evidence>
<organism evidence="2 3">
    <name type="scientific">Streblomastix strix</name>
    <dbReference type="NCBI Taxonomy" id="222440"/>
    <lineage>
        <taxon>Eukaryota</taxon>
        <taxon>Metamonada</taxon>
        <taxon>Preaxostyla</taxon>
        <taxon>Oxymonadida</taxon>
        <taxon>Streblomastigidae</taxon>
        <taxon>Streblomastix</taxon>
    </lineage>
</organism>
<comment type="caution">
    <text evidence="2">The sequence shown here is derived from an EMBL/GenBank/DDBJ whole genome shotgun (WGS) entry which is preliminary data.</text>
</comment>
<dbReference type="Proteomes" id="UP000324800">
    <property type="component" value="Unassembled WGS sequence"/>
</dbReference>
<evidence type="ECO:0000313" key="3">
    <source>
        <dbReference type="Proteomes" id="UP000324800"/>
    </source>
</evidence>
<proteinExistence type="predicted"/>
<name>A0A5J4UY01_9EUKA</name>
<accession>A0A5J4UY01</accession>
<gene>
    <name evidence="2" type="ORF">EZS28_029370</name>
</gene>
<protein>
    <submittedName>
        <fullName evidence="2">Uncharacterized protein</fullName>
    </submittedName>
</protein>
<sequence>MSNCNQHHNDEDDDEEEDQDDDDNVEIQQQQRELLETKFQQREFDEKYKDGSDKQRRQNYNTPDHNHVHNIPSQIVQRQQNPPAIRQGPQRVIESASTSSLNSSLSHGNMPIEESITCPFCMNQFPKLSVQMHVNNCNKIKNPRLILNSIIKILPQMEQNPNGQFKAKEGEKLQCPFCTLTIQNHLEQHILKAHKQESQLFQRLLLYQTQLNQKLAIQLRQGFIGRTSLIQSNSNQNSSSQPPNESKLQQFIPTLQDQLQQGNNIPCPFCQKEFAKSAALKHAQTCSRNTDHRLLFKGARDIVLNMEMNAEGNLREKPGYEPICPICNEQLSVVTLDGHIFGDHPDEDQLFQNLLKFHYELKSQQVKIKKQNIKKK</sequence>
<reference evidence="2 3" key="1">
    <citation type="submission" date="2019-03" db="EMBL/GenBank/DDBJ databases">
        <title>Single cell metagenomics reveals metabolic interactions within the superorganism composed of flagellate Streblomastix strix and complex community of Bacteroidetes bacteria on its surface.</title>
        <authorList>
            <person name="Treitli S.C."/>
            <person name="Kolisko M."/>
            <person name="Husnik F."/>
            <person name="Keeling P."/>
            <person name="Hampl V."/>
        </authorList>
    </citation>
    <scope>NUCLEOTIDE SEQUENCE [LARGE SCALE GENOMIC DNA]</scope>
    <source>
        <strain evidence="2">ST1C</strain>
    </source>
</reference>
<dbReference type="EMBL" id="SNRW01011472">
    <property type="protein sequence ID" value="KAA6375103.1"/>
    <property type="molecule type" value="Genomic_DNA"/>
</dbReference>
<dbReference type="AlphaFoldDB" id="A0A5J4UY01"/>
<feature type="compositionally biased region" description="Acidic residues" evidence="1">
    <location>
        <begin position="11"/>
        <end position="25"/>
    </location>
</feature>